<dbReference type="Gene3D" id="2.130.10.10">
    <property type="entry name" value="YVTN repeat-like/Quinoprotein amine dehydrogenase"/>
    <property type="match status" value="1"/>
</dbReference>
<evidence type="ECO:0000313" key="6">
    <source>
        <dbReference type="EMBL" id="CAD7703786.1"/>
    </source>
</evidence>
<protein>
    <recommendedName>
        <fullName evidence="8">Guanine nucleotide-binding protein subunit beta-like protein</fullName>
    </recommendedName>
</protein>
<evidence type="ECO:0000313" key="7">
    <source>
        <dbReference type="Proteomes" id="UP000708148"/>
    </source>
</evidence>
<dbReference type="SUPFAM" id="SSF50978">
    <property type="entry name" value="WD40 repeat-like"/>
    <property type="match status" value="1"/>
</dbReference>
<comment type="subcellular location">
    <subcellularLocation>
        <location evidence="1">Nucleus</location>
    </subcellularLocation>
</comment>
<dbReference type="AlphaFoldDB" id="A0A8S1J930"/>
<dbReference type="Pfam" id="PF00400">
    <property type="entry name" value="WD40"/>
    <property type="match status" value="1"/>
</dbReference>
<evidence type="ECO:0008006" key="8">
    <source>
        <dbReference type="Google" id="ProtNLM"/>
    </source>
</evidence>
<dbReference type="GO" id="GO:0000027">
    <property type="term" value="P:ribosomal large subunit assembly"/>
    <property type="evidence" value="ECO:0007669"/>
    <property type="project" value="TreeGrafter"/>
</dbReference>
<feature type="repeat" description="WD" evidence="5">
    <location>
        <begin position="155"/>
        <end position="178"/>
    </location>
</feature>
<dbReference type="PANTHER" id="PTHR19848:SF0">
    <property type="entry name" value="NOTCHLESS PROTEIN HOMOLOG 1"/>
    <property type="match status" value="1"/>
</dbReference>
<sequence>LVPGAGDRLGLADTFGHFHLSAISSDGCELVPAWSFELQYCEAGGSPLPVNRAVLCFEFLRGPWEVVFSQQLGERIMFCRLPMDEGQKTSQVFQFAFHSAPITCFRTNAARTTLVSASSDGTLKMTETSGGALLDHVRNAMTAVPTALAFLGPVMVACGSSDGVVSLWDVSANRLVPSQRLAVSPMAITSIAGFVPQELLSQWSPARASTDQLDVGLIGTPPQPPWMVTETSAGKAPVMLAAGTAHGVTHVWSPNPKDDFDWALKFSLCEGVVGPAVGLTFSPCGSFLASITGSSPLWVACAAACAKFHPAMLPTVMQHFACN</sequence>
<proteinExistence type="predicted"/>
<evidence type="ECO:0000256" key="2">
    <source>
        <dbReference type="ARBA" id="ARBA00022574"/>
    </source>
</evidence>
<dbReference type="EMBL" id="CAJHUC010002412">
    <property type="protein sequence ID" value="CAD7703786.1"/>
    <property type="molecule type" value="Genomic_DNA"/>
</dbReference>
<keyword evidence="7" id="KW-1185">Reference proteome</keyword>
<keyword evidence="3" id="KW-0677">Repeat</keyword>
<evidence type="ECO:0000256" key="1">
    <source>
        <dbReference type="ARBA" id="ARBA00004123"/>
    </source>
</evidence>
<dbReference type="InterPro" id="IPR001680">
    <property type="entry name" value="WD40_rpt"/>
</dbReference>
<dbReference type="PROSITE" id="PS50082">
    <property type="entry name" value="WD_REPEATS_2"/>
    <property type="match status" value="1"/>
</dbReference>
<dbReference type="PANTHER" id="PTHR19848">
    <property type="entry name" value="WD40 REPEAT PROTEIN"/>
    <property type="match status" value="1"/>
</dbReference>
<evidence type="ECO:0000256" key="3">
    <source>
        <dbReference type="ARBA" id="ARBA00022737"/>
    </source>
</evidence>
<keyword evidence="2 5" id="KW-0853">WD repeat</keyword>
<keyword evidence="4" id="KW-0539">Nucleus</keyword>
<feature type="non-terminal residue" evidence="6">
    <location>
        <position position="1"/>
    </location>
</feature>
<evidence type="ECO:0000256" key="4">
    <source>
        <dbReference type="ARBA" id="ARBA00023242"/>
    </source>
</evidence>
<organism evidence="6 7">
    <name type="scientific">Ostreobium quekettii</name>
    <dbReference type="NCBI Taxonomy" id="121088"/>
    <lineage>
        <taxon>Eukaryota</taxon>
        <taxon>Viridiplantae</taxon>
        <taxon>Chlorophyta</taxon>
        <taxon>core chlorophytes</taxon>
        <taxon>Ulvophyceae</taxon>
        <taxon>TCBD clade</taxon>
        <taxon>Bryopsidales</taxon>
        <taxon>Ostreobineae</taxon>
        <taxon>Ostreobiaceae</taxon>
        <taxon>Ostreobium</taxon>
    </lineage>
</organism>
<dbReference type="Proteomes" id="UP000708148">
    <property type="component" value="Unassembled WGS sequence"/>
</dbReference>
<name>A0A8S1J930_9CHLO</name>
<reference evidence="6" key="1">
    <citation type="submission" date="2020-12" db="EMBL/GenBank/DDBJ databases">
        <authorList>
            <person name="Iha C."/>
        </authorList>
    </citation>
    <scope>NUCLEOTIDE SEQUENCE</scope>
</reference>
<dbReference type="InterPro" id="IPR015943">
    <property type="entry name" value="WD40/YVTN_repeat-like_dom_sf"/>
</dbReference>
<dbReference type="SMART" id="SM00320">
    <property type="entry name" value="WD40"/>
    <property type="match status" value="2"/>
</dbReference>
<evidence type="ECO:0000256" key="5">
    <source>
        <dbReference type="PROSITE-ProRule" id="PRU00221"/>
    </source>
</evidence>
<comment type="caution">
    <text evidence="6">The sequence shown here is derived from an EMBL/GenBank/DDBJ whole genome shotgun (WGS) entry which is preliminary data.</text>
</comment>
<dbReference type="InterPro" id="IPR036322">
    <property type="entry name" value="WD40_repeat_dom_sf"/>
</dbReference>
<dbReference type="OrthoDB" id="549805at2759"/>
<accession>A0A8S1J930</accession>
<gene>
    <name evidence="6" type="ORF">OSTQU699_LOCUS9143</name>
</gene>
<dbReference type="GO" id="GO:0005730">
    <property type="term" value="C:nucleolus"/>
    <property type="evidence" value="ECO:0007669"/>
    <property type="project" value="TreeGrafter"/>
</dbReference>